<dbReference type="EMBL" id="MVGC01000728">
    <property type="protein sequence ID" value="RJE17758.1"/>
    <property type="molecule type" value="Genomic_DNA"/>
</dbReference>
<reference evidence="3" key="1">
    <citation type="submission" date="2017-02" db="EMBL/GenBank/DDBJ databases">
        <authorList>
            <person name="Tafer H."/>
            <person name="Lopandic K."/>
        </authorList>
    </citation>
    <scope>NUCLEOTIDE SEQUENCE [LARGE SCALE GENOMIC DNA]</scope>
    <source>
        <strain evidence="3">CBS 366.77</strain>
    </source>
</reference>
<dbReference type="AlphaFoldDB" id="A0A3A2Z3V7"/>
<dbReference type="Gene3D" id="1.25.40.20">
    <property type="entry name" value="Ankyrin repeat-containing domain"/>
    <property type="match status" value="1"/>
</dbReference>
<evidence type="ECO:0000313" key="2">
    <source>
        <dbReference type="EMBL" id="RJE17758.1"/>
    </source>
</evidence>
<dbReference type="InterPro" id="IPR036770">
    <property type="entry name" value="Ankyrin_rpt-contain_sf"/>
</dbReference>
<dbReference type="OrthoDB" id="4400673at2759"/>
<dbReference type="SUPFAM" id="SSF50494">
    <property type="entry name" value="Trypsin-like serine proteases"/>
    <property type="match status" value="1"/>
</dbReference>
<name>A0A3A2Z3V7_9EURO</name>
<protein>
    <submittedName>
        <fullName evidence="2">Uncharacterized protein</fullName>
    </submittedName>
</protein>
<gene>
    <name evidence="2" type="ORF">PHISCL_09907</name>
</gene>
<comment type="caution">
    <text evidence="2">The sequence shown here is derived from an EMBL/GenBank/DDBJ whole genome shotgun (WGS) entry which is preliminary data.</text>
</comment>
<proteinExistence type="predicted"/>
<dbReference type="SUPFAM" id="SSF48403">
    <property type="entry name" value="Ankyrin repeat"/>
    <property type="match status" value="1"/>
</dbReference>
<evidence type="ECO:0000313" key="3">
    <source>
        <dbReference type="Proteomes" id="UP000266188"/>
    </source>
</evidence>
<sequence length="482" mass="53417">MTSIRTQIRTSLNFRSLQSDSPETFWGQLTDDERRASVDRTWSRKIRGGFAWGAAGRVKEKWNNDIYPDLKAFLNEKHRDLKNRKSRKMPIYNVVCWMVGTEWNLSRPATVFVCGSEEVANRALRQIRRFLKLGNSGFLAYTSIDRISLNGGTSTQGPSGKIGLCGILVNLGNAHGAFERQTTVGGVICINGCYYCMTAAHPFLGMDEDCDDYDEDDDEDEDDEDEDDDADYKRDDNRVDDESLDKDFEVAKDNTIGNKDLTADHVYAGCLDSFLGTILHDDNSSREPFISRRFDWALLKIASEFEPGPNTINIPGRRLIPWKISSTFPQCPLWAATGTHNAVEIKSCPTLSGICVDDSGILDVWSLNMMSYPGDSGSWVVDPHDHSIAAIVMARCAALGVTYALPARDVFENITEIIGERIDLTEDKDTGDLLTLAAAQGKTELVEELLGSGIGVDSKDKMGRTAYDNALQAASKAGHHEI</sequence>
<dbReference type="Proteomes" id="UP000266188">
    <property type="component" value="Unassembled WGS sequence"/>
</dbReference>
<evidence type="ECO:0000256" key="1">
    <source>
        <dbReference type="SAM" id="MobiDB-lite"/>
    </source>
</evidence>
<keyword evidence="3" id="KW-1185">Reference proteome</keyword>
<feature type="region of interest" description="Disordered" evidence="1">
    <location>
        <begin position="209"/>
        <end position="238"/>
    </location>
</feature>
<feature type="compositionally biased region" description="Acidic residues" evidence="1">
    <location>
        <begin position="209"/>
        <end position="230"/>
    </location>
</feature>
<organism evidence="2 3">
    <name type="scientific">Aspergillus sclerotialis</name>
    <dbReference type="NCBI Taxonomy" id="2070753"/>
    <lineage>
        <taxon>Eukaryota</taxon>
        <taxon>Fungi</taxon>
        <taxon>Dikarya</taxon>
        <taxon>Ascomycota</taxon>
        <taxon>Pezizomycotina</taxon>
        <taxon>Eurotiomycetes</taxon>
        <taxon>Eurotiomycetidae</taxon>
        <taxon>Eurotiales</taxon>
        <taxon>Aspergillaceae</taxon>
        <taxon>Aspergillus</taxon>
        <taxon>Aspergillus subgen. Polypaecilum</taxon>
    </lineage>
</organism>
<accession>A0A3A2Z3V7</accession>
<feature type="non-terminal residue" evidence="2">
    <location>
        <position position="482"/>
    </location>
</feature>
<dbReference type="InterPro" id="IPR009003">
    <property type="entry name" value="Peptidase_S1_PA"/>
</dbReference>